<keyword evidence="4 6" id="KW-0378">Hydrolase</keyword>
<dbReference type="AlphaFoldDB" id="A0A7C9HMD8"/>
<dbReference type="PANTHER" id="PTHR15462:SF8">
    <property type="entry name" value="SERINE PROTEASE"/>
    <property type="match status" value="1"/>
</dbReference>
<keyword evidence="5 6" id="KW-0720">Serine protease</keyword>
<feature type="compositionally biased region" description="Basic and acidic residues" evidence="7">
    <location>
        <begin position="247"/>
        <end position="256"/>
    </location>
</feature>
<evidence type="ECO:0000313" key="10">
    <source>
        <dbReference type="Proteomes" id="UP000483078"/>
    </source>
</evidence>
<dbReference type="InterPro" id="IPR009003">
    <property type="entry name" value="Peptidase_S1_PA"/>
</dbReference>
<protein>
    <recommendedName>
        <fullName evidence="6">Serine protease</fullName>
        <ecNumber evidence="6">3.4.21.-</ecNumber>
    </recommendedName>
</protein>
<dbReference type="InterPro" id="IPR050966">
    <property type="entry name" value="Glutamyl_endopeptidase"/>
</dbReference>
<dbReference type="InterPro" id="IPR001254">
    <property type="entry name" value="Trypsin_dom"/>
</dbReference>
<evidence type="ECO:0000256" key="3">
    <source>
        <dbReference type="ARBA" id="ARBA00022729"/>
    </source>
</evidence>
<dbReference type="PANTHER" id="PTHR15462">
    <property type="entry name" value="SERINE PROTEASE"/>
    <property type="match status" value="1"/>
</dbReference>
<dbReference type="GO" id="GO:0004252">
    <property type="term" value="F:serine-type endopeptidase activity"/>
    <property type="evidence" value="ECO:0007669"/>
    <property type="project" value="InterPro"/>
</dbReference>
<evidence type="ECO:0000256" key="6">
    <source>
        <dbReference type="RuleBase" id="RU004296"/>
    </source>
</evidence>
<evidence type="ECO:0000256" key="7">
    <source>
        <dbReference type="SAM" id="MobiDB-lite"/>
    </source>
</evidence>
<gene>
    <name evidence="9" type="ORF">FH759_10000</name>
</gene>
<dbReference type="InterPro" id="IPR008256">
    <property type="entry name" value="Peptidase_S1B"/>
</dbReference>
<dbReference type="PROSITE" id="PS50240">
    <property type="entry name" value="TRYPSIN_DOM"/>
    <property type="match status" value="1"/>
</dbReference>
<dbReference type="EMBL" id="VENJ01000013">
    <property type="protein sequence ID" value="MTJ05008.1"/>
    <property type="molecule type" value="Genomic_DNA"/>
</dbReference>
<dbReference type="PRINTS" id="PR00839">
    <property type="entry name" value="V8PROTEASE"/>
</dbReference>
<comment type="caution">
    <text evidence="9">The sequence shown here is derived from an EMBL/GenBank/DDBJ whole genome shotgun (WGS) entry which is preliminary data.</text>
</comment>
<dbReference type="SMART" id="SM00020">
    <property type="entry name" value="Tryp_SPc"/>
    <property type="match status" value="1"/>
</dbReference>
<dbReference type="InterPro" id="IPR018114">
    <property type="entry name" value="TRYPSIN_HIS"/>
</dbReference>
<dbReference type="EC" id="3.4.21.-" evidence="6"/>
<dbReference type="Gene3D" id="2.40.10.10">
    <property type="entry name" value="Trypsin-like serine proteases"/>
    <property type="match status" value="2"/>
</dbReference>
<dbReference type="InterPro" id="IPR043504">
    <property type="entry name" value="Peptidase_S1_PA_chymotrypsin"/>
</dbReference>
<evidence type="ECO:0000256" key="5">
    <source>
        <dbReference type="ARBA" id="ARBA00022825"/>
    </source>
</evidence>
<dbReference type="RefSeq" id="WP_273249775.1">
    <property type="nucleotide sequence ID" value="NZ_VENJ01000013.1"/>
</dbReference>
<evidence type="ECO:0000259" key="8">
    <source>
        <dbReference type="PROSITE" id="PS50240"/>
    </source>
</evidence>
<evidence type="ECO:0000256" key="1">
    <source>
        <dbReference type="ARBA" id="ARBA00008764"/>
    </source>
</evidence>
<dbReference type="Proteomes" id="UP000483078">
    <property type="component" value="Unassembled WGS sequence"/>
</dbReference>
<reference evidence="9 10" key="1">
    <citation type="submission" date="2019-06" db="EMBL/GenBank/DDBJ databases">
        <title>Enrichment of Autotrophic Halophilic Microorganisms from Red Sea Brine Pool Using Microbial Electrosynthesis System.</title>
        <authorList>
            <person name="Alqahtani M.F."/>
            <person name="Bajracharya S."/>
            <person name="Katuri K.P."/>
            <person name="Ali M."/>
            <person name="Saikaly P.E."/>
        </authorList>
    </citation>
    <scope>NUCLEOTIDE SEQUENCE [LARGE SCALE GENOMIC DNA]</scope>
    <source>
        <strain evidence="9">MES6</strain>
    </source>
</reference>
<dbReference type="SUPFAM" id="SSF50494">
    <property type="entry name" value="Trypsin-like serine proteases"/>
    <property type="match status" value="1"/>
</dbReference>
<evidence type="ECO:0000313" key="9">
    <source>
        <dbReference type="EMBL" id="MTJ05008.1"/>
    </source>
</evidence>
<dbReference type="Pfam" id="PF13365">
    <property type="entry name" value="Trypsin_2"/>
    <property type="match status" value="1"/>
</dbReference>
<feature type="region of interest" description="Disordered" evidence="7">
    <location>
        <begin position="247"/>
        <end position="267"/>
    </location>
</feature>
<evidence type="ECO:0000256" key="4">
    <source>
        <dbReference type="ARBA" id="ARBA00022801"/>
    </source>
</evidence>
<dbReference type="PROSITE" id="PS00134">
    <property type="entry name" value="TRYPSIN_HIS"/>
    <property type="match status" value="1"/>
</dbReference>
<feature type="domain" description="Peptidase S1" evidence="8">
    <location>
        <begin position="13"/>
        <end position="239"/>
    </location>
</feature>
<dbReference type="GO" id="GO:0006508">
    <property type="term" value="P:proteolysis"/>
    <property type="evidence" value="ECO:0007669"/>
    <property type="project" value="UniProtKB-KW"/>
</dbReference>
<comment type="similarity">
    <text evidence="1 6">Belongs to the peptidase S1B family.</text>
</comment>
<accession>A0A7C9HMD8</accession>
<keyword evidence="3" id="KW-0732">Signal</keyword>
<evidence type="ECO:0000256" key="2">
    <source>
        <dbReference type="ARBA" id="ARBA00022670"/>
    </source>
</evidence>
<name>A0A7C9HMD8_9RHOB</name>
<organism evidence="9 10">
    <name type="scientific">Sediminimonas qiaohouensis</name>
    <dbReference type="NCBI Taxonomy" id="552061"/>
    <lineage>
        <taxon>Bacteria</taxon>
        <taxon>Pseudomonadati</taxon>
        <taxon>Pseudomonadota</taxon>
        <taxon>Alphaproteobacteria</taxon>
        <taxon>Rhodobacterales</taxon>
        <taxon>Roseobacteraceae</taxon>
        <taxon>Sediminimonas</taxon>
    </lineage>
</organism>
<keyword evidence="2 6" id="KW-0645">Protease</keyword>
<sequence length="267" mass="28956">MIRIYFIAIVAFLLASAIRAQDSVLTPLETGNDSRGWEAVGRLDIDGLGFCTGALITPDLVLTAAHCLYDQNTGKRIDTDRIEFRAGWRNGRAEAYRKVSRGIVHPDYVYDDSVAMNRVRHDLALLELLRPVRTTRIVPFRTDAAPRTGDRIGVVSYAKGRAEVPSLEEVCNVLGRDGGILIMSCEVEFGASGAPVFSFSDGKVRIVSIVSAKAESRKGKVALGSELGPALDLLRAKMATGGKRFLRADDGSDGARRSMTGAKFVKP</sequence>
<proteinExistence type="inferred from homology"/>